<sequence>MEHVVLQAMGSILGVTRENIEQQCREEHGTVTGRTTGCLGGGSGSIPGTPLGLNQQPALN</sequence>
<accession>A0ABQ9UMH9</accession>
<feature type="non-terminal residue" evidence="2">
    <location>
        <position position="60"/>
    </location>
</feature>
<name>A0ABQ9UMH9_SAGOE</name>
<keyword evidence="3" id="KW-1185">Reference proteome</keyword>
<gene>
    <name evidence="2" type="ORF">P7K49_023184</name>
</gene>
<evidence type="ECO:0000313" key="3">
    <source>
        <dbReference type="Proteomes" id="UP001266305"/>
    </source>
</evidence>
<comment type="caution">
    <text evidence="2">The sequence shown here is derived from an EMBL/GenBank/DDBJ whole genome shotgun (WGS) entry which is preliminary data.</text>
</comment>
<dbReference type="Proteomes" id="UP001266305">
    <property type="component" value="Unassembled WGS sequence"/>
</dbReference>
<proteinExistence type="predicted"/>
<feature type="region of interest" description="Disordered" evidence="1">
    <location>
        <begin position="31"/>
        <end position="60"/>
    </location>
</feature>
<protein>
    <submittedName>
        <fullName evidence="2">Uncharacterized protein</fullName>
    </submittedName>
</protein>
<evidence type="ECO:0000313" key="2">
    <source>
        <dbReference type="EMBL" id="KAK2097733.1"/>
    </source>
</evidence>
<reference evidence="2 3" key="1">
    <citation type="submission" date="2023-05" db="EMBL/GenBank/DDBJ databases">
        <title>B98-5 Cell Line De Novo Hybrid Assembly: An Optical Mapping Approach.</title>
        <authorList>
            <person name="Kananen K."/>
            <person name="Auerbach J.A."/>
            <person name="Kautto E."/>
            <person name="Blachly J.S."/>
        </authorList>
    </citation>
    <scope>NUCLEOTIDE SEQUENCE [LARGE SCALE GENOMIC DNA]</scope>
    <source>
        <strain evidence="2">B95-8</strain>
        <tissue evidence="2">Cell line</tissue>
    </source>
</reference>
<evidence type="ECO:0000256" key="1">
    <source>
        <dbReference type="SAM" id="MobiDB-lite"/>
    </source>
</evidence>
<dbReference type="EMBL" id="JASSZA010000011">
    <property type="protein sequence ID" value="KAK2097733.1"/>
    <property type="molecule type" value="Genomic_DNA"/>
</dbReference>
<organism evidence="2 3">
    <name type="scientific">Saguinus oedipus</name>
    <name type="common">Cotton-top tamarin</name>
    <name type="synonym">Oedipomidas oedipus</name>
    <dbReference type="NCBI Taxonomy" id="9490"/>
    <lineage>
        <taxon>Eukaryota</taxon>
        <taxon>Metazoa</taxon>
        <taxon>Chordata</taxon>
        <taxon>Craniata</taxon>
        <taxon>Vertebrata</taxon>
        <taxon>Euteleostomi</taxon>
        <taxon>Mammalia</taxon>
        <taxon>Eutheria</taxon>
        <taxon>Euarchontoglires</taxon>
        <taxon>Primates</taxon>
        <taxon>Haplorrhini</taxon>
        <taxon>Platyrrhini</taxon>
        <taxon>Cebidae</taxon>
        <taxon>Callitrichinae</taxon>
        <taxon>Saguinus</taxon>
    </lineage>
</organism>